<reference evidence="14 15" key="1">
    <citation type="submission" date="2020-05" db="EMBL/GenBank/DDBJ databases">
        <title>Genetic diversity of Pseudomonas cichorii.</title>
        <authorList>
            <person name="Tani S."/>
            <person name="Yagi H."/>
            <person name="Hashimoto S."/>
            <person name="Iiyama K."/>
            <person name="Furuya N."/>
        </authorList>
    </citation>
    <scope>NUCLEOTIDE SEQUENCE [LARGE SCALE GENOMIC DNA]</scope>
    <source>
        <strain evidence="14 15">LMG 2162</strain>
    </source>
</reference>
<sequence length="461" mass="51100">MKFPWRLQSVQWLVNVSFAMFGAMLTLGLVVQGKLSQGLVEHPIWLQVLESSTQNVLQSSRADFRDSLPTEGAVKGWLLTRDGTLPADMPAFLATLAPGYYREGELDSIADSSSFSGVLSIVTPRWGPFADAPGDTTRARAYTALVTSVPQGRLVMAIDMTGLEDEQNASVQLSLVFLLFNFILICLVIRWFHLSLTRPIADLAWRMRKLDPLKPSQRIPATYRKSELNTIAQEANAHLERVELAVERERSLLDQASHEFRTPLAIISGAADVLHKQQLPERAQRPLRRIDEAVDTLTQIMEALLYLSREPSPQERKQVTVLHGLLPELVNDHTYLLSGKPVRYVLGDIEPLTLQAPESMVRIAAGNLLRNAAEHTHEGEIHVSLVDGKLCIRDSGSGFDATQAAYRFTESLKQSGQRAGGAGLGLFLTQRICERFGWQLTLESSLSVGTSAIIDFMPDHA</sequence>
<dbReference type="PROSITE" id="PS50885">
    <property type="entry name" value="HAMP"/>
    <property type="match status" value="1"/>
</dbReference>
<feature type="transmembrane region" description="Helical" evidence="11">
    <location>
        <begin position="12"/>
        <end position="31"/>
    </location>
</feature>
<dbReference type="InterPro" id="IPR003660">
    <property type="entry name" value="HAMP_dom"/>
</dbReference>
<proteinExistence type="predicted"/>
<dbReference type="InterPro" id="IPR003661">
    <property type="entry name" value="HisK_dim/P_dom"/>
</dbReference>
<keyword evidence="15" id="KW-1185">Reference proteome</keyword>
<dbReference type="Gene3D" id="6.10.340.10">
    <property type="match status" value="1"/>
</dbReference>
<dbReference type="EC" id="2.7.13.3" evidence="3"/>
<dbReference type="Pfam" id="PF00512">
    <property type="entry name" value="HisKA"/>
    <property type="match status" value="1"/>
</dbReference>
<comment type="caution">
    <text evidence="14">The sequence shown here is derived from an EMBL/GenBank/DDBJ whole genome shotgun (WGS) entry which is preliminary data.</text>
</comment>
<dbReference type="GO" id="GO:0016301">
    <property type="term" value="F:kinase activity"/>
    <property type="evidence" value="ECO:0007669"/>
    <property type="project" value="UniProtKB-KW"/>
</dbReference>
<comment type="catalytic activity">
    <reaction evidence="1">
        <text>ATP + protein L-histidine = ADP + protein N-phospho-L-histidine.</text>
        <dbReference type="EC" id="2.7.13.3"/>
    </reaction>
</comment>
<evidence type="ECO:0000256" key="1">
    <source>
        <dbReference type="ARBA" id="ARBA00000085"/>
    </source>
</evidence>
<keyword evidence="9" id="KW-0902">Two-component regulatory system</keyword>
<dbReference type="InterPro" id="IPR005467">
    <property type="entry name" value="His_kinase_dom"/>
</dbReference>
<evidence type="ECO:0000256" key="3">
    <source>
        <dbReference type="ARBA" id="ARBA00012438"/>
    </source>
</evidence>
<dbReference type="InterPro" id="IPR036890">
    <property type="entry name" value="HATPase_C_sf"/>
</dbReference>
<dbReference type="SMART" id="SM00387">
    <property type="entry name" value="HATPase_c"/>
    <property type="match status" value="1"/>
</dbReference>
<keyword evidence="10" id="KW-0175">Coiled coil</keyword>
<keyword evidence="4" id="KW-0597">Phosphoprotein</keyword>
<evidence type="ECO:0000259" key="13">
    <source>
        <dbReference type="PROSITE" id="PS50885"/>
    </source>
</evidence>
<name>A0ABQ1DI22_PSECI</name>
<dbReference type="Proteomes" id="UP000614982">
    <property type="component" value="Unassembled WGS sequence"/>
</dbReference>
<dbReference type="SUPFAM" id="SSF47384">
    <property type="entry name" value="Homodimeric domain of signal transducing histidine kinase"/>
    <property type="match status" value="1"/>
</dbReference>
<evidence type="ECO:0000256" key="2">
    <source>
        <dbReference type="ARBA" id="ARBA00004370"/>
    </source>
</evidence>
<evidence type="ECO:0000259" key="12">
    <source>
        <dbReference type="PROSITE" id="PS50109"/>
    </source>
</evidence>
<feature type="domain" description="Histidine kinase" evidence="12">
    <location>
        <begin position="255"/>
        <end position="460"/>
    </location>
</feature>
<evidence type="ECO:0000256" key="11">
    <source>
        <dbReference type="SAM" id="Phobius"/>
    </source>
</evidence>
<keyword evidence="11" id="KW-0472">Membrane</keyword>
<evidence type="ECO:0000313" key="14">
    <source>
        <dbReference type="EMBL" id="GFM90655.1"/>
    </source>
</evidence>
<dbReference type="InterPro" id="IPR003594">
    <property type="entry name" value="HATPase_dom"/>
</dbReference>
<evidence type="ECO:0000313" key="15">
    <source>
        <dbReference type="Proteomes" id="UP000614982"/>
    </source>
</evidence>
<keyword evidence="8 11" id="KW-1133">Transmembrane helix</keyword>
<keyword evidence="7 14" id="KW-0418">Kinase</keyword>
<organism evidence="14 15">
    <name type="scientific">Pseudomonas cichorii</name>
    <dbReference type="NCBI Taxonomy" id="36746"/>
    <lineage>
        <taxon>Bacteria</taxon>
        <taxon>Pseudomonadati</taxon>
        <taxon>Pseudomonadota</taxon>
        <taxon>Gammaproteobacteria</taxon>
        <taxon>Pseudomonadales</taxon>
        <taxon>Pseudomonadaceae</taxon>
        <taxon>Pseudomonas</taxon>
    </lineage>
</organism>
<evidence type="ECO:0000256" key="6">
    <source>
        <dbReference type="ARBA" id="ARBA00022692"/>
    </source>
</evidence>
<gene>
    <name evidence="14" type="ORF">PSCICP_06270</name>
</gene>
<dbReference type="PROSITE" id="PS50109">
    <property type="entry name" value="HIS_KIN"/>
    <property type="match status" value="1"/>
</dbReference>
<evidence type="ECO:0000256" key="5">
    <source>
        <dbReference type="ARBA" id="ARBA00022679"/>
    </source>
</evidence>
<evidence type="ECO:0000256" key="7">
    <source>
        <dbReference type="ARBA" id="ARBA00022777"/>
    </source>
</evidence>
<evidence type="ECO:0000256" key="4">
    <source>
        <dbReference type="ARBA" id="ARBA00022553"/>
    </source>
</evidence>
<protein>
    <recommendedName>
        <fullName evidence="3">histidine kinase</fullName>
        <ecNumber evidence="3">2.7.13.3</ecNumber>
    </recommendedName>
</protein>
<comment type="subcellular location">
    <subcellularLocation>
        <location evidence="2">Membrane</location>
    </subcellularLocation>
</comment>
<evidence type="ECO:0000256" key="8">
    <source>
        <dbReference type="ARBA" id="ARBA00022989"/>
    </source>
</evidence>
<dbReference type="CDD" id="cd00082">
    <property type="entry name" value="HisKA"/>
    <property type="match status" value="1"/>
</dbReference>
<feature type="domain" description="HAMP" evidence="13">
    <location>
        <begin position="194"/>
        <end position="247"/>
    </location>
</feature>
<dbReference type="GeneID" id="93658617"/>
<dbReference type="SUPFAM" id="SSF55874">
    <property type="entry name" value="ATPase domain of HSP90 chaperone/DNA topoisomerase II/histidine kinase"/>
    <property type="match status" value="1"/>
</dbReference>
<keyword evidence="5" id="KW-0808">Transferase</keyword>
<dbReference type="InterPro" id="IPR050428">
    <property type="entry name" value="TCS_sensor_his_kinase"/>
</dbReference>
<dbReference type="Pfam" id="PF02518">
    <property type="entry name" value="HATPase_c"/>
    <property type="match status" value="1"/>
</dbReference>
<feature type="coiled-coil region" evidence="10">
    <location>
        <begin position="232"/>
        <end position="259"/>
    </location>
</feature>
<dbReference type="InterPro" id="IPR036097">
    <property type="entry name" value="HisK_dim/P_sf"/>
</dbReference>
<dbReference type="Gene3D" id="3.30.565.10">
    <property type="entry name" value="Histidine kinase-like ATPase, C-terminal domain"/>
    <property type="match status" value="1"/>
</dbReference>
<dbReference type="PANTHER" id="PTHR45436:SF16">
    <property type="entry name" value="HISTIDINE KINASE"/>
    <property type="match status" value="1"/>
</dbReference>
<dbReference type="PANTHER" id="PTHR45436">
    <property type="entry name" value="SENSOR HISTIDINE KINASE YKOH"/>
    <property type="match status" value="1"/>
</dbReference>
<dbReference type="RefSeq" id="WP_025259548.1">
    <property type="nucleotide sequence ID" value="NZ_BLWA01000001.1"/>
</dbReference>
<dbReference type="SMART" id="SM00388">
    <property type="entry name" value="HisKA"/>
    <property type="match status" value="1"/>
</dbReference>
<accession>A0ABQ1DI22</accession>
<evidence type="ECO:0000256" key="10">
    <source>
        <dbReference type="SAM" id="Coils"/>
    </source>
</evidence>
<dbReference type="Gene3D" id="1.10.287.130">
    <property type="match status" value="1"/>
</dbReference>
<evidence type="ECO:0000256" key="9">
    <source>
        <dbReference type="ARBA" id="ARBA00023012"/>
    </source>
</evidence>
<keyword evidence="6 11" id="KW-0812">Transmembrane</keyword>
<feature type="transmembrane region" description="Helical" evidence="11">
    <location>
        <begin position="173"/>
        <end position="192"/>
    </location>
</feature>
<dbReference type="EMBL" id="BLWA01000001">
    <property type="protein sequence ID" value="GFM90655.1"/>
    <property type="molecule type" value="Genomic_DNA"/>
</dbReference>